<dbReference type="EMBL" id="QMQV01000009">
    <property type="protein sequence ID" value="RLE50273.1"/>
    <property type="molecule type" value="Genomic_DNA"/>
</dbReference>
<keyword evidence="7 11" id="KW-0648">Protein biosynthesis</keyword>
<dbReference type="GO" id="GO:0045901">
    <property type="term" value="P:positive regulation of translational elongation"/>
    <property type="evidence" value="ECO:0007669"/>
    <property type="project" value="InterPro"/>
</dbReference>
<organism evidence="13 14">
    <name type="scientific">Thermoproteota archaeon</name>
    <dbReference type="NCBI Taxonomy" id="2056631"/>
    <lineage>
        <taxon>Archaea</taxon>
        <taxon>Thermoproteota</taxon>
    </lineage>
</organism>
<keyword evidence="5 11" id="KW-0963">Cytoplasm</keyword>
<evidence type="ECO:0000313" key="13">
    <source>
        <dbReference type="EMBL" id="RLE50273.1"/>
    </source>
</evidence>
<dbReference type="CDD" id="cd04467">
    <property type="entry name" value="S1_aIF5A"/>
    <property type="match status" value="1"/>
</dbReference>
<evidence type="ECO:0000256" key="11">
    <source>
        <dbReference type="HAMAP-Rule" id="MF_00085"/>
    </source>
</evidence>
<dbReference type="Proteomes" id="UP000278475">
    <property type="component" value="Unassembled WGS sequence"/>
</dbReference>
<proteinExistence type="inferred from homology"/>
<evidence type="ECO:0000256" key="9">
    <source>
        <dbReference type="ARBA" id="ARBA00032030"/>
    </source>
</evidence>
<evidence type="ECO:0000256" key="8">
    <source>
        <dbReference type="ARBA" id="ARBA00023071"/>
    </source>
</evidence>
<dbReference type="NCBIfam" id="NF003076">
    <property type="entry name" value="PRK03999.1"/>
    <property type="match status" value="1"/>
</dbReference>
<dbReference type="SUPFAM" id="SSF50249">
    <property type="entry name" value="Nucleic acid-binding proteins"/>
    <property type="match status" value="1"/>
</dbReference>
<comment type="caution">
    <text evidence="13">The sequence shown here is derived from an EMBL/GenBank/DDBJ whole genome shotgun (WGS) entry which is preliminary data.</text>
</comment>
<dbReference type="InterPro" id="IPR022847">
    <property type="entry name" value="Transl_elong_IF5A_arc"/>
</dbReference>
<dbReference type="AlphaFoldDB" id="A0A497ESE1"/>
<dbReference type="PROSITE" id="PS00302">
    <property type="entry name" value="IF5A_HYPUSINE"/>
    <property type="match status" value="1"/>
</dbReference>
<comment type="function">
    <text evidence="1 11">Functions by promoting the formation of the first peptide bond.</text>
</comment>
<name>A0A497ESE1_9CREN</name>
<dbReference type="GO" id="GO:0045905">
    <property type="term" value="P:positive regulation of translational termination"/>
    <property type="evidence" value="ECO:0007669"/>
    <property type="project" value="InterPro"/>
</dbReference>
<dbReference type="InterPro" id="IPR020189">
    <property type="entry name" value="IF5A_C"/>
</dbReference>
<dbReference type="FunFam" id="2.30.30.30:FF:000038">
    <property type="entry name" value="Translation initiation factor 5A"/>
    <property type="match status" value="1"/>
</dbReference>
<dbReference type="GO" id="GO:0043022">
    <property type="term" value="F:ribosome binding"/>
    <property type="evidence" value="ECO:0007669"/>
    <property type="project" value="InterPro"/>
</dbReference>
<dbReference type="SUPFAM" id="SSF50104">
    <property type="entry name" value="Translation proteins SH3-like domain"/>
    <property type="match status" value="1"/>
</dbReference>
<evidence type="ECO:0000256" key="5">
    <source>
        <dbReference type="ARBA" id="ARBA00022490"/>
    </source>
</evidence>
<reference evidence="13 14" key="1">
    <citation type="submission" date="2018-06" db="EMBL/GenBank/DDBJ databases">
        <title>Extensive metabolic versatility and redundancy in microbially diverse, dynamic hydrothermal sediments.</title>
        <authorList>
            <person name="Dombrowski N."/>
            <person name="Teske A."/>
            <person name="Baker B.J."/>
        </authorList>
    </citation>
    <scope>NUCLEOTIDE SEQUENCE [LARGE SCALE GENOMIC DNA]</scope>
    <source>
        <strain evidence="13">B66_G16</strain>
    </source>
</reference>
<evidence type="ECO:0000256" key="2">
    <source>
        <dbReference type="ARBA" id="ARBA00004496"/>
    </source>
</evidence>
<dbReference type="InterPro" id="IPR019769">
    <property type="entry name" value="Trans_elong_IF5A_hypusine_site"/>
</dbReference>
<dbReference type="HAMAP" id="MF_00085">
    <property type="entry name" value="eIF_5A"/>
    <property type="match status" value="1"/>
</dbReference>
<dbReference type="Pfam" id="PF21485">
    <property type="entry name" value="IF5A-like_N"/>
    <property type="match status" value="1"/>
</dbReference>
<dbReference type="GO" id="GO:0003743">
    <property type="term" value="F:translation initiation factor activity"/>
    <property type="evidence" value="ECO:0007669"/>
    <property type="project" value="UniProtKB-UniRule"/>
</dbReference>
<evidence type="ECO:0000256" key="3">
    <source>
        <dbReference type="ARBA" id="ARBA00006016"/>
    </source>
</evidence>
<dbReference type="Pfam" id="PF01287">
    <property type="entry name" value="eIF-5a"/>
    <property type="match status" value="1"/>
</dbReference>
<gene>
    <name evidence="11" type="primary">eif5a</name>
    <name evidence="13" type="ORF">DRJ31_01835</name>
</gene>
<dbReference type="GO" id="GO:0003746">
    <property type="term" value="F:translation elongation factor activity"/>
    <property type="evidence" value="ECO:0007669"/>
    <property type="project" value="InterPro"/>
</dbReference>
<dbReference type="InterPro" id="IPR012340">
    <property type="entry name" value="NA-bd_OB-fold"/>
</dbReference>
<dbReference type="PANTHER" id="PTHR11673">
    <property type="entry name" value="TRANSLATION INITIATION FACTOR 5A FAMILY MEMBER"/>
    <property type="match status" value="1"/>
</dbReference>
<dbReference type="GO" id="GO:0005737">
    <property type="term" value="C:cytoplasm"/>
    <property type="evidence" value="ECO:0007669"/>
    <property type="project" value="UniProtKB-SubCell"/>
</dbReference>
<dbReference type="GO" id="GO:0003723">
    <property type="term" value="F:RNA binding"/>
    <property type="evidence" value="ECO:0007669"/>
    <property type="project" value="InterPro"/>
</dbReference>
<dbReference type="Gene3D" id="2.40.50.140">
    <property type="entry name" value="Nucleic acid-binding proteins"/>
    <property type="match status" value="1"/>
</dbReference>
<evidence type="ECO:0000256" key="10">
    <source>
        <dbReference type="ARBA" id="ARBA00032163"/>
    </source>
</evidence>
<feature type="domain" description="Translation initiation factor 5A C-terminal" evidence="12">
    <location>
        <begin position="69"/>
        <end position="131"/>
    </location>
</feature>
<evidence type="ECO:0000313" key="14">
    <source>
        <dbReference type="Proteomes" id="UP000278475"/>
    </source>
</evidence>
<protein>
    <recommendedName>
        <fullName evidence="4 11">Translation initiation factor 5A</fullName>
    </recommendedName>
    <alternativeName>
        <fullName evidence="10 11">Hypusine-containing protein</fullName>
    </alternativeName>
    <alternativeName>
        <fullName evidence="9 11">eIF-5A</fullName>
    </alternativeName>
</protein>
<dbReference type="PIRSF" id="PIRSF003025">
    <property type="entry name" value="eIF5A"/>
    <property type="match status" value="1"/>
</dbReference>
<accession>A0A497ESE1</accession>
<evidence type="ECO:0000256" key="1">
    <source>
        <dbReference type="ARBA" id="ARBA00003980"/>
    </source>
</evidence>
<evidence type="ECO:0000259" key="12">
    <source>
        <dbReference type="SMART" id="SM01376"/>
    </source>
</evidence>
<evidence type="ECO:0000256" key="6">
    <source>
        <dbReference type="ARBA" id="ARBA00022540"/>
    </source>
</evidence>
<keyword evidence="6 11" id="KW-0396">Initiation factor</keyword>
<dbReference type="InterPro" id="IPR001884">
    <property type="entry name" value="IF5A-like"/>
</dbReference>
<comment type="similarity">
    <text evidence="3 11">Belongs to the eIF-5A family.</text>
</comment>
<dbReference type="NCBIfam" id="TIGR00037">
    <property type="entry name" value="eIF_5A"/>
    <property type="match status" value="1"/>
</dbReference>
<dbReference type="InterPro" id="IPR048670">
    <property type="entry name" value="IF5A-like_N"/>
</dbReference>
<evidence type="ECO:0000256" key="7">
    <source>
        <dbReference type="ARBA" id="ARBA00022917"/>
    </source>
</evidence>
<sequence length="131" mass="14444">MSRKPVEAGSLKEGSFIIIDEVPCKIVSIEKSKTGKHGSAKARIVAIGLFDGVKRSIVVPADSKVDVPVVDKRSGQVISVTPTSVQVMDLETYETFELSMPTEEEVKSKLAPGVEVEYWVILNERRIMRVK</sequence>
<comment type="subcellular location">
    <subcellularLocation>
        <location evidence="2 11">Cytoplasm</location>
    </subcellularLocation>
</comment>
<evidence type="ECO:0000256" key="4">
    <source>
        <dbReference type="ARBA" id="ARBA00016327"/>
    </source>
</evidence>
<feature type="modified residue" description="Hypusine" evidence="11">
    <location>
        <position position="36"/>
    </location>
</feature>
<dbReference type="InterPro" id="IPR014722">
    <property type="entry name" value="Rib_uL2_dom2"/>
</dbReference>
<dbReference type="SMART" id="SM01376">
    <property type="entry name" value="eIF-5a"/>
    <property type="match status" value="1"/>
</dbReference>
<keyword evidence="8 11" id="KW-0385">Hypusine</keyword>
<dbReference type="InterPro" id="IPR008991">
    <property type="entry name" value="Translation_prot_SH3-like_sf"/>
</dbReference>
<dbReference type="Gene3D" id="2.30.30.30">
    <property type="match status" value="1"/>
</dbReference>